<organism evidence="1 2">
    <name type="scientific">Rhododendron griersonianum</name>
    <dbReference type="NCBI Taxonomy" id="479676"/>
    <lineage>
        <taxon>Eukaryota</taxon>
        <taxon>Viridiplantae</taxon>
        <taxon>Streptophyta</taxon>
        <taxon>Embryophyta</taxon>
        <taxon>Tracheophyta</taxon>
        <taxon>Spermatophyta</taxon>
        <taxon>Magnoliopsida</taxon>
        <taxon>eudicotyledons</taxon>
        <taxon>Gunneridae</taxon>
        <taxon>Pentapetalae</taxon>
        <taxon>asterids</taxon>
        <taxon>Ericales</taxon>
        <taxon>Ericaceae</taxon>
        <taxon>Ericoideae</taxon>
        <taxon>Rhodoreae</taxon>
        <taxon>Rhododendron</taxon>
    </lineage>
</organism>
<accession>A0AAV6LHS7</accession>
<gene>
    <name evidence="1" type="ORF">RHGRI_000635</name>
</gene>
<dbReference type="Proteomes" id="UP000823749">
    <property type="component" value="Chromosome 1"/>
</dbReference>
<comment type="caution">
    <text evidence="1">The sequence shown here is derived from an EMBL/GenBank/DDBJ whole genome shotgun (WGS) entry which is preliminary data.</text>
</comment>
<reference evidence="1" key="1">
    <citation type="submission" date="2020-08" db="EMBL/GenBank/DDBJ databases">
        <title>Plant Genome Project.</title>
        <authorList>
            <person name="Zhang R.-G."/>
        </authorList>
    </citation>
    <scope>NUCLEOTIDE SEQUENCE</scope>
    <source>
        <strain evidence="1">WSP0</strain>
        <tissue evidence="1">Leaf</tissue>
    </source>
</reference>
<dbReference type="AlphaFoldDB" id="A0AAV6LHS7"/>
<sequence length="66" mass="7748">MLAYNCRIQLQLFQWGWLDPKDLKKNDNPGWSNQSINRNKLQLKFLTEFVVVVITDDGYPIHSIAL</sequence>
<dbReference type="EMBL" id="JACTNZ010000001">
    <property type="protein sequence ID" value="KAG5564516.1"/>
    <property type="molecule type" value="Genomic_DNA"/>
</dbReference>
<protein>
    <submittedName>
        <fullName evidence="1">Uncharacterized protein</fullName>
    </submittedName>
</protein>
<evidence type="ECO:0000313" key="2">
    <source>
        <dbReference type="Proteomes" id="UP000823749"/>
    </source>
</evidence>
<keyword evidence="2" id="KW-1185">Reference proteome</keyword>
<proteinExistence type="predicted"/>
<evidence type="ECO:0000313" key="1">
    <source>
        <dbReference type="EMBL" id="KAG5564516.1"/>
    </source>
</evidence>
<name>A0AAV6LHS7_9ERIC</name>